<evidence type="ECO:0008006" key="3">
    <source>
        <dbReference type="Google" id="ProtNLM"/>
    </source>
</evidence>
<dbReference type="Proteomes" id="UP001597261">
    <property type="component" value="Unassembled WGS sequence"/>
</dbReference>
<accession>A0ABW4J3M3</accession>
<reference evidence="2" key="1">
    <citation type="journal article" date="2019" name="Int. J. Syst. Evol. Microbiol.">
        <title>The Global Catalogue of Microorganisms (GCM) 10K type strain sequencing project: providing services to taxonomists for standard genome sequencing and annotation.</title>
        <authorList>
            <consortium name="The Broad Institute Genomics Platform"/>
            <consortium name="The Broad Institute Genome Sequencing Center for Infectious Disease"/>
            <person name="Wu L."/>
            <person name="Ma J."/>
        </authorList>
    </citation>
    <scope>NUCLEOTIDE SEQUENCE [LARGE SCALE GENOMIC DNA]</scope>
    <source>
        <strain evidence="2">CGMCC 1.12470</strain>
    </source>
</reference>
<sequence>MGPVRLVLAFRYRTAGTGVRTTSIVLASVQILPALGGTARGVPGGAFALLGAITEVVARVCG</sequence>
<evidence type="ECO:0000313" key="1">
    <source>
        <dbReference type="EMBL" id="MFD1663507.1"/>
    </source>
</evidence>
<evidence type="ECO:0000313" key="2">
    <source>
        <dbReference type="Proteomes" id="UP001597261"/>
    </source>
</evidence>
<protein>
    <recommendedName>
        <fullName evidence="3">MFS transporter</fullName>
    </recommendedName>
</protein>
<organism evidence="1 2">
    <name type="scientific">Streptomyces caeni</name>
    <dbReference type="NCBI Taxonomy" id="2307231"/>
    <lineage>
        <taxon>Bacteria</taxon>
        <taxon>Bacillati</taxon>
        <taxon>Actinomycetota</taxon>
        <taxon>Actinomycetes</taxon>
        <taxon>Kitasatosporales</taxon>
        <taxon>Streptomycetaceae</taxon>
        <taxon>Streptomyces</taxon>
    </lineage>
</organism>
<dbReference type="RefSeq" id="WP_381092355.1">
    <property type="nucleotide sequence ID" value="NZ_JBHUDX010000143.1"/>
</dbReference>
<name>A0ABW4J3M3_9ACTN</name>
<gene>
    <name evidence="1" type="ORF">ACFSL4_36440</name>
</gene>
<dbReference type="EMBL" id="JBHUDX010000143">
    <property type="protein sequence ID" value="MFD1663507.1"/>
    <property type="molecule type" value="Genomic_DNA"/>
</dbReference>
<comment type="caution">
    <text evidence="1">The sequence shown here is derived from an EMBL/GenBank/DDBJ whole genome shotgun (WGS) entry which is preliminary data.</text>
</comment>
<keyword evidence="2" id="KW-1185">Reference proteome</keyword>
<proteinExistence type="predicted"/>